<feature type="compositionally biased region" description="Basic and acidic residues" evidence="1">
    <location>
        <begin position="359"/>
        <end position="373"/>
    </location>
</feature>
<dbReference type="GO" id="GO:0016020">
    <property type="term" value="C:membrane"/>
    <property type="evidence" value="ECO:0007669"/>
    <property type="project" value="TreeGrafter"/>
</dbReference>
<feature type="chain" id="PRO_5016424949" evidence="3">
    <location>
        <begin position="25"/>
        <end position="635"/>
    </location>
</feature>
<evidence type="ECO:0000259" key="4">
    <source>
        <dbReference type="PROSITE" id="PS51019"/>
    </source>
</evidence>
<feature type="region of interest" description="Disordered" evidence="1">
    <location>
        <begin position="34"/>
        <end position="57"/>
    </location>
</feature>
<evidence type="ECO:0000256" key="1">
    <source>
        <dbReference type="SAM" id="MobiDB-lite"/>
    </source>
</evidence>
<keyword evidence="2" id="KW-0472">Membrane</keyword>
<feature type="compositionally biased region" description="Low complexity" evidence="1">
    <location>
        <begin position="594"/>
        <end position="617"/>
    </location>
</feature>
<evidence type="ECO:0000256" key="3">
    <source>
        <dbReference type="SAM" id="SignalP"/>
    </source>
</evidence>
<accession>A0A310SC30</accession>
<dbReference type="InterPro" id="IPR042307">
    <property type="entry name" value="Reeler_sf"/>
</dbReference>
<dbReference type="OrthoDB" id="2419613at2759"/>
<evidence type="ECO:0000313" key="6">
    <source>
        <dbReference type="Proteomes" id="UP000250275"/>
    </source>
</evidence>
<dbReference type="Proteomes" id="UP000250275">
    <property type="component" value="Unassembled WGS sequence"/>
</dbReference>
<evidence type="ECO:0000256" key="2">
    <source>
        <dbReference type="SAM" id="Phobius"/>
    </source>
</evidence>
<keyword evidence="2" id="KW-0812">Transmembrane</keyword>
<keyword evidence="3" id="KW-0732">Signal</keyword>
<feature type="region of interest" description="Disordered" evidence="1">
    <location>
        <begin position="517"/>
        <end position="624"/>
    </location>
</feature>
<dbReference type="AlphaFoldDB" id="A0A310SC30"/>
<gene>
    <name evidence="5" type="ORF">WN48_00216</name>
</gene>
<keyword evidence="6" id="KW-1185">Reference proteome</keyword>
<dbReference type="CDD" id="cd08544">
    <property type="entry name" value="Reeler"/>
    <property type="match status" value="1"/>
</dbReference>
<dbReference type="InterPro" id="IPR051237">
    <property type="entry name" value="Ferric-chelate_Red/DefProt"/>
</dbReference>
<dbReference type="PROSITE" id="PS51019">
    <property type="entry name" value="REELIN"/>
    <property type="match status" value="1"/>
</dbReference>
<feature type="region of interest" description="Disordered" evidence="1">
    <location>
        <begin position="354"/>
        <end position="390"/>
    </location>
</feature>
<protein>
    <submittedName>
        <fullName evidence="5">Defense protein 3</fullName>
    </submittedName>
</protein>
<reference evidence="5 6" key="1">
    <citation type="submission" date="2015-07" db="EMBL/GenBank/DDBJ databases">
        <title>The genome of Eufriesea mexicana.</title>
        <authorList>
            <person name="Pan H."/>
            <person name="Kapheim K."/>
        </authorList>
    </citation>
    <scope>NUCLEOTIDE SEQUENCE [LARGE SCALE GENOMIC DNA]</scope>
    <source>
        <strain evidence="5">0111107269</strain>
        <tissue evidence="5">Whole body</tissue>
    </source>
</reference>
<proteinExistence type="predicted"/>
<name>A0A310SC30_9HYME</name>
<dbReference type="Gene3D" id="2.60.40.4060">
    <property type="entry name" value="Reeler domain"/>
    <property type="match status" value="1"/>
</dbReference>
<dbReference type="PANTHER" id="PTHR45828">
    <property type="entry name" value="CYTOCHROME B561/FERRIC REDUCTASE TRANSMEMBRANE"/>
    <property type="match status" value="1"/>
</dbReference>
<evidence type="ECO:0000313" key="5">
    <source>
        <dbReference type="EMBL" id="OAD52803.1"/>
    </source>
</evidence>
<organism evidence="5 6">
    <name type="scientific">Eufriesea mexicana</name>
    <dbReference type="NCBI Taxonomy" id="516756"/>
    <lineage>
        <taxon>Eukaryota</taxon>
        <taxon>Metazoa</taxon>
        <taxon>Ecdysozoa</taxon>
        <taxon>Arthropoda</taxon>
        <taxon>Hexapoda</taxon>
        <taxon>Insecta</taxon>
        <taxon>Pterygota</taxon>
        <taxon>Neoptera</taxon>
        <taxon>Endopterygota</taxon>
        <taxon>Hymenoptera</taxon>
        <taxon>Apocrita</taxon>
        <taxon>Aculeata</taxon>
        <taxon>Apoidea</taxon>
        <taxon>Anthophila</taxon>
        <taxon>Apidae</taxon>
        <taxon>Eufriesea</taxon>
    </lineage>
</organism>
<feature type="compositionally biased region" description="Polar residues" evidence="1">
    <location>
        <begin position="47"/>
        <end position="57"/>
    </location>
</feature>
<feature type="signal peptide" evidence="3">
    <location>
        <begin position="1"/>
        <end position="24"/>
    </location>
</feature>
<feature type="transmembrane region" description="Helical" evidence="2">
    <location>
        <begin position="466"/>
        <end position="487"/>
    </location>
</feature>
<feature type="domain" description="Reelin" evidence="4">
    <location>
        <begin position="19"/>
        <end position="189"/>
    </location>
</feature>
<dbReference type="PANTHER" id="PTHR45828:SF40">
    <property type="entry name" value="REELIN DOMAIN-CONTAINING PROTEIN"/>
    <property type="match status" value="1"/>
</dbReference>
<sequence length="635" mass="70247">MSLSMRNIAFGTLIVASSVLLVCSFPDGAPVDTCVKPSKPNEPNHGQAKSQPVGSSPYTFTASSSEYGPGSQITVTISGSSFKGFFLQARDPETDSWIGSWAQTDNTNTHPECSAVTHADPYVKQHATLIWNAPPNARGRVYFTCESFNCPYRVCIPIFGVWSDLYQRRNNLCYWLCWRRCISEVESLKRQACLRCSKVRTTYAYIHRGEQRQSREGCARRGRVSGPVVKMHATDAVAVTASLPSSTSSVSVSRKPGYAVRFVCVLLVFCWVVQDRLVLGTSEPPELSTVEDLTERGTKKFGDDCVVDRECGFTGSYCEPKKNKCACREEFEATNHIDKCGHRKLVYFQVSRSPGASRGEMEGDNEKRNGKNIEDEDEGSGNAETEQEVVPVESRLWKGTSPFTANVNESCFFHEQCEARVSQTECRDGRCICIFEKIPVTQPDGVIVCVAEQKEEPNLQYIDPTMIGVLVGMALMFIIICVVLRLFSKARWRENRTIFNTPNARLMNVSLLRENKLLHPQERRGSRASVRVPSRQPSMASLRAHSPNASQGAKHSQHSQHRVSQACGRGKARDTLARKSLSPGSRTGSRRGSRGSSGNASAVSSKSNKSPPNQPSNMTETVLENVTVEILEAKA</sequence>
<keyword evidence="2" id="KW-1133">Transmembrane helix</keyword>
<dbReference type="InterPro" id="IPR002861">
    <property type="entry name" value="Reeler_dom"/>
</dbReference>
<dbReference type="Pfam" id="PF02014">
    <property type="entry name" value="Reeler"/>
    <property type="match status" value="1"/>
</dbReference>
<dbReference type="EMBL" id="KQ769818">
    <property type="protein sequence ID" value="OAD52803.1"/>
    <property type="molecule type" value="Genomic_DNA"/>
</dbReference>